<sequence>MSFFINQNNLSQLEVNQDKIKLAEIQFEAMSQTFNTIMYLCKEKCIPHLYGELELLKGEQICIDRCVAKYMTANRKVGELVQRSGLHPDYDMPAYQKVKKILEENQK</sequence>
<dbReference type="PANTHER" id="PTHR11038">
    <property type="entry name" value="MITOCHONDRIAL IMPORT INNER MEMBRANE TRANSLOCASE SUBUNIT TIM10"/>
    <property type="match status" value="1"/>
</dbReference>
<keyword evidence="5" id="KW-0862">Zinc</keyword>
<dbReference type="GO" id="GO:0045039">
    <property type="term" value="P:protein insertion into mitochondrial inner membrane"/>
    <property type="evidence" value="ECO:0007669"/>
    <property type="project" value="EnsemblFungi"/>
</dbReference>
<dbReference type="PANTHER" id="PTHR11038:SF18">
    <property type="entry name" value="MITOCHONDRIAL IMPORT INNER MEMBRANE TRANSLOCASE SUBUNIT TIM12"/>
    <property type="match status" value="1"/>
</dbReference>
<dbReference type="GO" id="GO:0042719">
    <property type="term" value="C:mitochondrial intermembrane space chaperone complex"/>
    <property type="evidence" value="ECO:0007669"/>
    <property type="project" value="EnsemblFungi"/>
</dbReference>
<keyword evidence="9" id="KW-0472">Membrane</keyword>
<reference evidence="14" key="1">
    <citation type="submission" date="2016-05" db="EMBL/GenBank/DDBJ databases">
        <title>Comparative genomics of biotechnologically important yeasts.</title>
        <authorList>
            <consortium name="DOE Joint Genome Institute"/>
            <person name="Riley R."/>
            <person name="Haridas S."/>
            <person name="Wolfe K.H."/>
            <person name="Lopes M.R."/>
            <person name="Hittinger C.T."/>
            <person name="Goker M."/>
            <person name="Salamov A."/>
            <person name="Wisecaver J."/>
            <person name="Long T.M."/>
            <person name="Aerts A.L."/>
            <person name="Barry K."/>
            <person name="Choi C."/>
            <person name="Clum A."/>
            <person name="Coughlan A.Y."/>
            <person name="Deshpande S."/>
            <person name="Douglass A.P."/>
            <person name="Hanson S.J."/>
            <person name="Klenk H.-P."/>
            <person name="Labutti K."/>
            <person name="Lapidus A."/>
            <person name="Lindquist E."/>
            <person name="Lipzen A."/>
            <person name="Meier-Kolthoff J.P."/>
            <person name="Ohm R.A."/>
            <person name="Otillar R.P."/>
            <person name="Pangilinan J."/>
            <person name="Peng Y."/>
            <person name="Rokas A."/>
            <person name="Rosa C.A."/>
            <person name="Scheuner C."/>
            <person name="Sibirny A.A."/>
            <person name="Slot J.C."/>
            <person name="Stielow J.B."/>
            <person name="Sun H."/>
            <person name="Kurtzman C.P."/>
            <person name="Blackwell M."/>
            <person name="Grigoriev I.V."/>
            <person name="Jeffries T.W."/>
        </authorList>
    </citation>
    <scope>NUCLEOTIDE SEQUENCE [LARGE SCALE GENOMIC DNA]</scope>
    <source>
        <strain evidence="14">NRRL Y-12698</strain>
    </source>
</reference>
<keyword evidence="11" id="KW-0143">Chaperone</keyword>
<evidence type="ECO:0000256" key="7">
    <source>
        <dbReference type="ARBA" id="ARBA00023010"/>
    </source>
</evidence>
<comment type="subunit">
    <text evidence="11">Heterohexamer.</text>
</comment>
<dbReference type="SUPFAM" id="SSF144122">
    <property type="entry name" value="Tim10-like"/>
    <property type="match status" value="1"/>
</dbReference>
<dbReference type="STRING" id="984486.A0A1E3QI17"/>
<dbReference type="RefSeq" id="XP_018982608.1">
    <property type="nucleotide sequence ID" value="XM_019132036.1"/>
</dbReference>
<evidence type="ECO:0000256" key="5">
    <source>
        <dbReference type="ARBA" id="ARBA00022833"/>
    </source>
</evidence>
<dbReference type="GO" id="GO:0005543">
    <property type="term" value="F:phospholipid binding"/>
    <property type="evidence" value="ECO:0007669"/>
    <property type="project" value="EnsemblFungi"/>
</dbReference>
<evidence type="ECO:0000256" key="1">
    <source>
        <dbReference type="ARBA" id="ARBA00006720"/>
    </source>
</evidence>
<evidence type="ECO:0000256" key="2">
    <source>
        <dbReference type="ARBA" id="ARBA00022448"/>
    </source>
</evidence>
<keyword evidence="8 11" id="KW-0496">Mitochondrion</keyword>
<dbReference type="InterPro" id="IPR004217">
    <property type="entry name" value="Tim10-like"/>
</dbReference>
<keyword evidence="4 11" id="KW-0999">Mitochondrion inner membrane</keyword>
<evidence type="ECO:0000313" key="13">
    <source>
        <dbReference type="EMBL" id="ODQ77280.1"/>
    </source>
</evidence>
<evidence type="ECO:0000256" key="9">
    <source>
        <dbReference type="ARBA" id="ARBA00023136"/>
    </source>
</evidence>
<feature type="domain" description="Tim10-like" evidence="12">
    <location>
        <begin position="21"/>
        <end position="82"/>
    </location>
</feature>
<evidence type="ECO:0000256" key="11">
    <source>
        <dbReference type="RuleBase" id="RU367043"/>
    </source>
</evidence>
<dbReference type="OrthoDB" id="274922at2759"/>
<organism evidence="13 14">
    <name type="scientific">Babjeviella inositovora NRRL Y-12698</name>
    <dbReference type="NCBI Taxonomy" id="984486"/>
    <lineage>
        <taxon>Eukaryota</taxon>
        <taxon>Fungi</taxon>
        <taxon>Dikarya</taxon>
        <taxon>Ascomycota</taxon>
        <taxon>Saccharomycotina</taxon>
        <taxon>Pichiomycetes</taxon>
        <taxon>Serinales incertae sedis</taxon>
        <taxon>Babjeviella</taxon>
    </lineage>
</organism>
<dbReference type="GO" id="GO:0008320">
    <property type="term" value="F:protein transmembrane transporter activity"/>
    <property type="evidence" value="ECO:0007669"/>
    <property type="project" value="EnsemblFungi"/>
</dbReference>
<evidence type="ECO:0000256" key="8">
    <source>
        <dbReference type="ARBA" id="ARBA00023128"/>
    </source>
</evidence>
<keyword evidence="2 11" id="KW-0813">Transport</keyword>
<keyword evidence="6 11" id="KW-0653">Protein transport</keyword>
<dbReference type="Pfam" id="PF02953">
    <property type="entry name" value="zf-Tim10_DDP"/>
    <property type="match status" value="1"/>
</dbReference>
<dbReference type="AlphaFoldDB" id="A0A1E3QI17"/>
<evidence type="ECO:0000256" key="10">
    <source>
        <dbReference type="ARBA" id="ARBA00023157"/>
    </source>
</evidence>
<dbReference type="GO" id="GO:0046872">
    <property type="term" value="F:metal ion binding"/>
    <property type="evidence" value="ECO:0007669"/>
    <property type="project" value="UniProtKB-KW"/>
</dbReference>
<keyword evidence="10 11" id="KW-1015">Disulfide bond</keyword>
<dbReference type="Proteomes" id="UP000094336">
    <property type="component" value="Unassembled WGS sequence"/>
</dbReference>
<evidence type="ECO:0000313" key="14">
    <source>
        <dbReference type="Proteomes" id="UP000094336"/>
    </source>
</evidence>
<comment type="subcellular location">
    <subcellularLocation>
        <location evidence="11">Mitochondrion inner membrane</location>
        <topology evidence="11">Peripheral membrane protein</topology>
        <orientation evidence="11">Intermembrane side</orientation>
    </subcellularLocation>
</comment>
<evidence type="ECO:0000259" key="12">
    <source>
        <dbReference type="Pfam" id="PF02953"/>
    </source>
</evidence>
<dbReference type="GO" id="GO:0042721">
    <property type="term" value="C:TIM22 mitochondrial import inner membrane insertion complex"/>
    <property type="evidence" value="ECO:0007669"/>
    <property type="project" value="EnsemblFungi"/>
</dbReference>
<evidence type="ECO:0000256" key="3">
    <source>
        <dbReference type="ARBA" id="ARBA00022723"/>
    </source>
</evidence>
<dbReference type="Gene3D" id="1.10.287.810">
    <property type="entry name" value="Mitochondrial import inner membrane translocase subunit tim13 like domains"/>
    <property type="match status" value="1"/>
</dbReference>
<comment type="function">
    <text evidence="11">Mitochondrial intermembrane chaperone that participates in the import and insertion of some multi-pass transmembrane proteins into the mitochondrial inner membrane. Also required for the transfer of beta-barrel precursors from the TOM complex to the sorting and assembly machinery (SAM complex) of the outer membrane. Acts as a chaperone-like protein that protects the hydrophobic precursors from aggregation and guide them through the mitochondrial intermembrane space.</text>
</comment>
<evidence type="ECO:0000256" key="6">
    <source>
        <dbReference type="ARBA" id="ARBA00022927"/>
    </source>
</evidence>
<keyword evidence="3" id="KW-0479">Metal-binding</keyword>
<dbReference type="EMBL" id="KV454441">
    <property type="protein sequence ID" value="ODQ77280.1"/>
    <property type="molecule type" value="Genomic_DNA"/>
</dbReference>
<dbReference type="InterPro" id="IPR035427">
    <property type="entry name" value="Tim10-like_dom_sf"/>
</dbReference>
<comment type="similarity">
    <text evidence="1 11">Belongs to the small Tim family.</text>
</comment>
<dbReference type="GeneID" id="30149889"/>
<protein>
    <recommendedName>
        <fullName evidence="11">Mitochondrial import inner membrane translocase subunit</fullName>
    </recommendedName>
</protein>
<keyword evidence="7 11" id="KW-0811">Translocation</keyword>
<name>A0A1E3QI17_9ASCO</name>
<comment type="domain">
    <text evidence="11">The twin CX3C motif contains 4 conserved Cys residues that form 2 disulfide bonds in the mitochondrial intermembrane space.</text>
</comment>
<gene>
    <name evidence="13" type="ORF">BABINDRAFT_41668</name>
</gene>
<evidence type="ECO:0000256" key="4">
    <source>
        <dbReference type="ARBA" id="ARBA00022792"/>
    </source>
</evidence>
<keyword evidence="14" id="KW-1185">Reference proteome</keyword>
<proteinExistence type="inferred from homology"/>
<accession>A0A1E3QI17</accession>